<dbReference type="Proteomes" id="UP000198211">
    <property type="component" value="Unassembled WGS sequence"/>
</dbReference>
<name>A0A225X6D6_9STRA</name>
<evidence type="ECO:0000313" key="1">
    <source>
        <dbReference type="EMBL" id="OWZ24839.1"/>
    </source>
</evidence>
<dbReference type="EMBL" id="NBNE01000001">
    <property type="protein sequence ID" value="OWZ24839.1"/>
    <property type="molecule type" value="Genomic_DNA"/>
</dbReference>
<proteinExistence type="predicted"/>
<evidence type="ECO:0008006" key="3">
    <source>
        <dbReference type="Google" id="ProtNLM"/>
    </source>
</evidence>
<dbReference type="OrthoDB" id="6146606at2759"/>
<organism evidence="1 2">
    <name type="scientific">Phytophthora megakarya</name>
    <dbReference type="NCBI Taxonomy" id="4795"/>
    <lineage>
        <taxon>Eukaryota</taxon>
        <taxon>Sar</taxon>
        <taxon>Stramenopiles</taxon>
        <taxon>Oomycota</taxon>
        <taxon>Peronosporomycetes</taxon>
        <taxon>Peronosporales</taxon>
        <taxon>Peronosporaceae</taxon>
        <taxon>Phytophthora</taxon>
    </lineage>
</organism>
<accession>A0A225X6D6</accession>
<evidence type="ECO:0000313" key="2">
    <source>
        <dbReference type="Proteomes" id="UP000198211"/>
    </source>
</evidence>
<gene>
    <name evidence="1" type="ORF">PHMEG_00020</name>
</gene>
<sequence>MIYLSSGMSKTSATVYINQVLTVLENMAKTKIRIPTTQDEMESIRCGFEKFAGFPDVIGAIDDTFVRIN</sequence>
<keyword evidence="2" id="KW-1185">Reference proteome</keyword>
<reference evidence="2" key="1">
    <citation type="submission" date="2017-03" db="EMBL/GenBank/DDBJ databases">
        <title>Phytopthora megakarya and P. palmivora, two closely related causual agents of cacao black pod achieved similar genome size and gene model numbers by different mechanisms.</title>
        <authorList>
            <person name="Ali S."/>
            <person name="Shao J."/>
            <person name="Larry D.J."/>
            <person name="Kronmiller B."/>
            <person name="Shen D."/>
            <person name="Strem M.D."/>
            <person name="Melnick R.L."/>
            <person name="Guiltinan M.J."/>
            <person name="Tyler B.M."/>
            <person name="Meinhardt L.W."/>
            <person name="Bailey B.A."/>
        </authorList>
    </citation>
    <scope>NUCLEOTIDE SEQUENCE [LARGE SCALE GENOMIC DNA]</scope>
    <source>
        <strain evidence="2">zdho120</strain>
    </source>
</reference>
<comment type="caution">
    <text evidence="1">The sequence shown here is derived from an EMBL/GenBank/DDBJ whole genome shotgun (WGS) entry which is preliminary data.</text>
</comment>
<dbReference type="AlphaFoldDB" id="A0A225X6D6"/>
<protein>
    <recommendedName>
        <fullName evidence="3">Nuclease HARBI1</fullName>
    </recommendedName>
</protein>